<dbReference type="STRING" id="391595.RLO149_c029760"/>
<feature type="transmembrane region" description="Helical" evidence="1">
    <location>
        <begin position="179"/>
        <end position="203"/>
    </location>
</feature>
<keyword evidence="1" id="KW-1133">Transmembrane helix</keyword>
<dbReference type="AlphaFoldDB" id="F7ZHY2"/>
<dbReference type="HOGENOM" id="CLU_1420826_0_0_5"/>
<reference evidence="2 3" key="1">
    <citation type="journal article" date="2011" name="BMC Genomics">
        <title>Comparative genome analysis and genome-guided physiological analysis of Roseobacter litoralis.</title>
        <authorList>
            <person name="Kalhoefer D."/>
            <person name="Thole S."/>
            <person name="Voget S."/>
            <person name="Lehmann R."/>
            <person name="Liesegang H."/>
            <person name="Wollher A."/>
            <person name="Daniel R."/>
            <person name="Simon M."/>
            <person name="Brinkhoff T."/>
        </authorList>
    </citation>
    <scope>NUCLEOTIDE SEQUENCE [LARGE SCALE GENOMIC DNA]</scope>
    <source>
        <strain evidence="3">ATCC 49566 / DSM 6996 / JCM 21268 / NBRC 15278 / OCh 149</strain>
    </source>
</reference>
<feature type="transmembrane region" description="Helical" evidence="1">
    <location>
        <begin position="152"/>
        <end position="172"/>
    </location>
</feature>
<gene>
    <name evidence="2" type="ordered locus">RLO149_c029760</name>
</gene>
<organism evidence="2 3">
    <name type="scientific">Roseobacter litoralis (strain ATCC 49566 / DSM 6996 / JCM 21268 / NBRC 15278 / OCh 149)</name>
    <dbReference type="NCBI Taxonomy" id="391595"/>
    <lineage>
        <taxon>Bacteria</taxon>
        <taxon>Pseudomonadati</taxon>
        <taxon>Pseudomonadota</taxon>
        <taxon>Alphaproteobacteria</taxon>
        <taxon>Rhodobacterales</taxon>
        <taxon>Roseobacteraceae</taxon>
        <taxon>Roseobacter</taxon>
    </lineage>
</organism>
<feature type="transmembrane region" description="Helical" evidence="1">
    <location>
        <begin position="35"/>
        <end position="61"/>
    </location>
</feature>
<dbReference type="EMBL" id="CP002623">
    <property type="protein sequence ID" value="AEI94932.1"/>
    <property type="molecule type" value="Genomic_DNA"/>
</dbReference>
<proteinExistence type="predicted"/>
<sequence length="205" mass="22930">MQPLHARRKRGLLVNTPAHLLIGAAVWGRQRSRGVIMAAFAGALLPDLSLYLMAGVSLFLLSIPPQIVFDELYFSDAWQTVFAIDNSFILWGLLLGGAIWRRAPWAVALTGAAFLHLCLDFPLHHDDGRPHFWPLSGWVFESPFSYWDRDHGAMWLAPIEGAAASAAAVILWQQRLGVVLGAFVAILLLAELWIVRQWLFFFIDA</sequence>
<name>F7ZHY2_ROSLO</name>
<evidence type="ECO:0000313" key="2">
    <source>
        <dbReference type="EMBL" id="AEI94932.1"/>
    </source>
</evidence>
<keyword evidence="1" id="KW-0472">Membrane</keyword>
<keyword evidence="1" id="KW-0812">Transmembrane</keyword>
<keyword evidence="3" id="KW-1185">Reference proteome</keyword>
<dbReference type="eggNOG" id="ENOG5032MSX">
    <property type="taxonomic scope" value="Bacteria"/>
</dbReference>
<protein>
    <recommendedName>
        <fullName evidence="4">Cobalamin biosynthesis protein CobQ</fullName>
    </recommendedName>
</protein>
<dbReference type="KEGG" id="rli:RLO149_c029760"/>
<feature type="transmembrane region" description="Helical" evidence="1">
    <location>
        <begin position="105"/>
        <end position="123"/>
    </location>
</feature>
<evidence type="ECO:0008006" key="4">
    <source>
        <dbReference type="Google" id="ProtNLM"/>
    </source>
</evidence>
<evidence type="ECO:0000313" key="3">
    <source>
        <dbReference type="Proteomes" id="UP000001353"/>
    </source>
</evidence>
<evidence type="ECO:0000256" key="1">
    <source>
        <dbReference type="SAM" id="Phobius"/>
    </source>
</evidence>
<feature type="transmembrane region" description="Helical" evidence="1">
    <location>
        <begin position="81"/>
        <end position="100"/>
    </location>
</feature>
<accession>F7ZHY2</accession>
<dbReference type="Proteomes" id="UP000001353">
    <property type="component" value="Chromosome"/>
</dbReference>